<evidence type="ECO:0000256" key="2">
    <source>
        <dbReference type="ARBA" id="ARBA00009348"/>
    </source>
</evidence>
<organism evidence="6 7">
    <name type="scientific">Leyella stercorea</name>
    <dbReference type="NCBI Taxonomy" id="363265"/>
    <lineage>
        <taxon>Bacteria</taxon>
        <taxon>Pseudomonadati</taxon>
        <taxon>Bacteroidota</taxon>
        <taxon>Bacteroidia</taxon>
        <taxon>Bacteroidales</taxon>
        <taxon>Prevotellaceae</taxon>
        <taxon>Leyella</taxon>
    </lineage>
</organism>
<dbReference type="EC" id="3.2.1.18" evidence="3"/>
<dbReference type="AlphaFoldDB" id="A0A3R6FI54"/>
<dbReference type="GO" id="GO:0004308">
    <property type="term" value="F:exo-alpha-sialidase activity"/>
    <property type="evidence" value="ECO:0007669"/>
    <property type="project" value="UniProtKB-EC"/>
</dbReference>
<dbReference type="InterPro" id="IPR036278">
    <property type="entry name" value="Sialidase_sf"/>
</dbReference>
<keyword evidence="7" id="KW-1185">Reference proteome</keyword>
<evidence type="ECO:0000256" key="1">
    <source>
        <dbReference type="ARBA" id="ARBA00000427"/>
    </source>
</evidence>
<dbReference type="Pfam" id="PF00754">
    <property type="entry name" value="F5_F8_type_C"/>
    <property type="match status" value="1"/>
</dbReference>
<feature type="chain" id="PRO_5018623506" description="exo-alpha-sialidase" evidence="4">
    <location>
        <begin position="23"/>
        <end position="879"/>
    </location>
</feature>
<dbReference type="PANTHER" id="PTHR10628">
    <property type="entry name" value="SIALIDASE"/>
    <property type="match status" value="1"/>
</dbReference>
<evidence type="ECO:0000259" key="5">
    <source>
        <dbReference type="Pfam" id="PF00754"/>
    </source>
</evidence>
<comment type="catalytic activity">
    <reaction evidence="1">
        <text>Hydrolysis of alpha-(2-&gt;3)-, alpha-(2-&gt;6)-, alpha-(2-&gt;8)- glycosidic linkages of terminal sialic acid residues in oligosaccharides, glycoproteins, glycolipids, colominic acid and synthetic substrates.</text>
        <dbReference type="EC" id="3.2.1.18"/>
    </reaction>
</comment>
<proteinExistence type="inferred from homology"/>
<dbReference type="SUPFAM" id="SSF49785">
    <property type="entry name" value="Galactose-binding domain-like"/>
    <property type="match status" value="1"/>
</dbReference>
<evidence type="ECO:0000256" key="4">
    <source>
        <dbReference type="SAM" id="SignalP"/>
    </source>
</evidence>
<evidence type="ECO:0000313" key="6">
    <source>
        <dbReference type="EMBL" id="RHK52125.1"/>
    </source>
</evidence>
<dbReference type="GO" id="GO:0016020">
    <property type="term" value="C:membrane"/>
    <property type="evidence" value="ECO:0007669"/>
    <property type="project" value="TreeGrafter"/>
</dbReference>
<dbReference type="EMBL" id="QRNO01000008">
    <property type="protein sequence ID" value="RHK52125.1"/>
    <property type="molecule type" value="Genomic_DNA"/>
</dbReference>
<evidence type="ECO:0000313" key="7">
    <source>
        <dbReference type="Proteomes" id="UP000286598"/>
    </source>
</evidence>
<dbReference type="InterPro" id="IPR008979">
    <property type="entry name" value="Galactose-bd-like_sf"/>
</dbReference>
<sequence>MKKQQLLLIPALILGCEMTAVAAPLSMKPLMAMAAEAAEEAGDLTISMDNGTFTAFNANGKYASHWRSTQNTPMIDIDCGKNNMDVNTSNTNRYLQAWVGLDGSCDYNISVSDGWKITGFSIDVTLVNATQPVTLKTQSGESYVIGTTPTQIKVEGVDAQNALFTLVGENHSVYLQNFVVKYAVDKSERFDMRTATLFNNRNSTAPYRIPAIGMAQNGTLVAVADYRTSRNDIGTGRVDLHLRLSDNNGQTWGEELKPEVFEGNGILTYPNNKAAYGDPCIVGDRESPRMLMMSCAGFPMFTDPTDKHQGIARWYSTDNGKNWTGPDYIDEQFVYKPMDDAGHHIHGFFFASGRIYQSKYIKMNNYYRLYCAGLSQQNNSTYENWVLYSDDFGETWSFLGGMTNSPVPGGNEAKVEELPGGNVLISSRTEQGRFFNIFTFTGNDGVTGSWATKALSNKAVDGLTANNGCNGEIMILPAIRKEDNQQTFIALQSLPVQDRTKVTIFYKDLGDPATYASPTAFARDWDGRYQVSNMTSAYSTMCMQKDNTIAFLYEEDGYNNGYNIVYKRLNLETITSDKYAFNAEYKYEQIEIDTEQAERNQQMTELIAEIDAAVKANSSYTIGEKLITSASQLECPWGCKEQKPATATGGDWQYDCYDIDNLVDNNAYTYYHTVWQNGDVAPGTHYLDVTANDKFEGIVKVYVTRRYDADNDHVKAFAIAGANDGSEFEKVADVELPNAVKAGKAEAEFTIAEGKSYSKLRFTVTSTTLERGYWHMAEFQLRPMTLNADCKNATYPEAFAAITKALEEANKAVGSVSVEDIAALQNAYDEYKKAINPETGIDAIGVEALRNNVVYDLQGRRVQNIGKGVYIVDGKKIVR</sequence>
<keyword evidence="4" id="KW-0732">Signal</keyword>
<dbReference type="InterPro" id="IPR000421">
    <property type="entry name" value="FA58C"/>
</dbReference>
<comment type="caution">
    <text evidence="6">The sequence shown here is derived from an EMBL/GenBank/DDBJ whole genome shotgun (WGS) entry which is preliminary data.</text>
</comment>
<protein>
    <recommendedName>
        <fullName evidence="3">exo-alpha-sialidase</fullName>
        <ecNumber evidence="3">3.2.1.18</ecNumber>
    </recommendedName>
</protein>
<dbReference type="GO" id="GO:0006689">
    <property type="term" value="P:ganglioside catabolic process"/>
    <property type="evidence" value="ECO:0007669"/>
    <property type="project" value="TreeGrafter"/>
</dbReference>
<dbReference type="GO" id="GO:0009313">
    <property type="term" value="P:oligosaccharide catabolic process"/>
    <property type="evidence" value="ECO:0007669"/>
    <property type="project" value="TreeGrafter"/>
</dbReference>
<dbReference type="SUPFAM" id="SSF50939">
    <property type="entry name" value="Sialidases"/>
    <property type="match status" value="1"/>
</dbReference>
<name>A0A3R6FI54_9BACT</name>
<evidence type="ECO:0000256" key="3">
    <source>
        <dbReference type="ARBA" id="ARBA00012733"/>
    </source>
</evidence>
<feature type="signal peptide" evidence="4">
    <location>
        <begin position="1"/>
        <end position="22"/>
    </location>
</feature>
<dbReference type="InterPro" id="IPR026856">
    <property type="entry name" value="Sialidase_fam"/>
</dbReference>
<dbReference type="PANTHER" id="PTHR10628:SF30">
    <property type="entry name" value="EXO-ALPHA-SIALIDASE"/>
    <property type="match status" value="1"/>
</dbReference>
<gene>
    <name evidence="6" type="ORF">DW060_02860</name>
</gene>
<reference evidence="6 7" key="1">
    <citation type="submission" date="2018-08" db="EMBL/GenBank/DDBJ databases">
        <title>A genome reference for cultivated species of the human gut microbiota.</title>
        <authorList>
            <person name="Zou Y."/>
            <person name="Xue W."/>
            <person name="Luo G."/>
        </authorList>
    </citation>
    <scope>NUCLEOTIDE SEQUENCE [LARGE SCALE GENOMIC DNA]</scope>
    <source>
        <strain evidence="6 7">AF42-9</strain>
    </source>
</reference>
<dbReference type="CDD" id="cd15482">
    <property type="entry name" value="Sialidase_non-viral"/>
    <property type="match status" value="1"/>
</dbReference>
<dbReference type="PROSITE" id="PS51257">
    <property type="entry name" value="PROKAR_LIPOPROTEIN"/>
    <property type="match status" value="1"/>
</dbReference>
<dbReference type="Proteomes" id="UP000286598">
    <property type="component" value="Unassembled WGS sequence"/>
</dbReference>
<dbReference type="GO" id="GO:0005737">
    <property type="term" value="C:cytoplasm"/>
    <property type="evidence" value="ECO:0007669"/>
    <property type="project" value="TreeGrafter"/>
</dbReference>
<dbReference type="OrthoDB" id="1082449at2"/>
<comment type="similarity">
    <text evidence="2">Belongs to the glycosyl hydrolase 33 family.</text>
</comment>
<feature type="domain" description="F5/8 type C" evidence="5">
    <location>
        <begin position="657"/>
        <end position="779"/>
    </location>
</feature>
<accession>A0A3R6FI54</accession>
<dbReference type="Gene3D" id="2.60.120.260">
    <property type="entry name" value="Galactose-binding domain-like"/>
    <property type="match status" value="1"/>
</dbReference>
<dbReference type="Gene3D" id="2.120.10.10">
    <property type="match status" value="1"/>
</dbReference>